<protein>
    <submittedName>
        <fullName evidence="6">Neutral zinc metallopeptidase</fullName>
    </submittedName>
</protein>
<dbReference type="InterPro" id="IPR007343">
    <property type="entry name" value="Uncharacterised_pept_Zn_put"/>
</dbReference>
<dbReference type="Proteomes" id="UP001612741">
    <property type="component" value="Unassembled WGS sequence"/>
</dbReference>
<keyword evidence="4" id="KW-0472">Membrane</keyword>
<keyword evidence="5" id="KW-0732">Signal</keyword>
<keyword evidence="7" id="KW-1185">Reference proteome</keyword>
<reference evidence="6 7" key="1">
    <citation type="submission" date="2024-10" db="EMBL/GenBank/DDBJ databases">
        <title>The Natural Products Discovery Center: Release of the First 8490 Sequenced Strains for Exploring Actinobacteria Biosynthetic Diversity.</title>
        <authorList>
            <person name="Kalkreuter E."/>
            <person name="Kautsar S.A."/>
            <person name="Yang D."/>
            <person name="Bader C.D."/>
            <person name="Teijaro C.N."/>
            <person name="Fluegel L."/>
            <person name="Davis C.M."/>
            <person name="Simpson J.R."/>
            <person name="Lauterbach L."/>
            <person name="Steele A.D."/>
            <person name="Gui C."/>
            <person name="Meng S."/>
            <person name="Li G."/>
            <person name="Viehrig K."/>
            <person name="Ye F."/>
            <person name="Su P."/>
            <person name="Kiefer A.F."/>
            <person name="Nichols A."/>
            <person name="Cepeda A.J."/>
            <person name="Yan W."/>
            <person name="Fan B."/>
            <person name="Jiang Y."/>
            <person name="Adhikari A."/>
            <person name="Zheng C.-J."/>
            <person name="Schuster L."/>
            <person name="Cowan T.M."/>
            <person name="Smanski M.J."/>
            <person name="Chevrette M.G."/>
            <person name="De Carvalho L.P.S."/>
            <person name="Shen B."/>
        </authorList>
    </citation>
    <scope>NUCLEOTIDE SEQUENCE [LARGE SCALE GENOMIC DNA]</scope>
    <source>
        <strain evidence="6 7">NPDC050545</strain>
    </source>
</reference>
<evidence type="ECO:0000313" key="6">
    <source>
        <dbReference type="EMBL" id="MFI6496553.1"/>
    </source>
</evidence>
<organism evidence="6 7">
    <name type="scientific">Nonomuraea typhae</name>
    <dbReference type="NCBI Taxonomy" id="2603600"/>
    <lineage>
        <taxon>Bacteria</taxon>
        <taxon>Bacillati</taxon>
        <taxon>Actinomycetota</taxon>
        <taxon>Actinomycetes</taxon>
        <taxon>Streptosporangiales</taxon>
        <taxon>Streptosporangiaceae</taxon>
        <taxon>Nonomuraea</taxon>
    </lineage>
</organism>
<evidence type="ECO:0000256" key="2">
    <source>
        <dbReference type="ARBA" id="ARBA00022692"/>
    </source>
</evidence>
<dbReference type="RefSeq" id="WP_397078739.1">
    <property type="nucleotide sequence ID" value="NZ_JBITGY010000001.1"/>
</dbReference>
<feature type="signal peptide" evidence="5">
    <location>
        <begin position="1"/>
        <end position="17"/>
    </location>
</feature>
<proteinExistence type="predicted"/>
<dbReference type="PANTHER" id="PTHR30168:SF0">
    <property type="entry name" value="INNER MEMBRANE PROTEIN"/>
    <property type="match status" value="1"/>
</dbReference>
<keyword evidence="3" id="KW-1133">Transmembrane helix</keyword>
<evidence type="ECO:0000256" key="1">
    <source>
        <dbReference type="ARBA" id="ARBA00004167"/>
    </source>
</evidence>
<evidence type="ECO:0000313" key="7">
    <source>
        <dbReference type="Proteomes" id="UP001612741"/>
    </source>
</evidence>
<dbReference type="EMBL" id="JBITGY010000001">
    <property type="protein sequence ID" value="MFI6496553.1"/>
    <property type="molecule type" value="Genomic_DNA"/>
</dbReference>
<comment type="subcellular location">
    <subcellularLocation>
        <location evidence="1">Membrane</location>
        <topology evidence="1">Single-pass membrane protein</topology>
    </subcellularLocation>
</comment>
<evidence type="ECO:0000256" key="4">
    <source>
        <dbReference type="ARBA" id="ARBA00023136"/>
    </source>
</evidence>
<accession>A0ABW7YKX8</accession>
<dbReference type="PANTHER" id="PTHR30168">
    <property type="entry name" value="PUTATIVE MEMBRANE PROTEIN YPFJ"/>
    <property type="match status" value="1"/>
</dbReference>
<gene>
    <name evidence="6" type="ORF">ACIBG2_04160</name>
</gene>
<comment type="caution">
    <text evidence="6">The sequence shown here is derived from an EMBL/GenBank/DDBJ whole genome shotgun (WGS) entry which is preliminary data.</text>
</comment>
<evidence type="ECO:0000256" key="3">
    <source>
        <dbReference type="ARBA" id="ARBA00022989"/>
    </source>
</evidence>
<keyword evidence="2" id="KW-0812">Transmembrane</keyword>
<name>A0ABW7YKX8_9ACTN</name>
<feature type="chain" id="PRO_5045262841" evidence="5">
    <location>
        <begin position="18"/>
        <end position="242"/>
    </location>
</feature>
<evidence type="ECO:0000256" key="5">
    <source>
        <dbReference type="SAM" id="SignalP"/>
    </source>
</evidence>
<sequence length="242" mass="26242">MPLIKTAAALSALAVAAAPLSPAPRDPWTGSGKVPAQSCREPALISGGVARPQEYLRAMVKCLDKAWSGHFIKARKPFSKPKVVFFDVPQDRICGLPWPEGTAAFYCTARRTLVFPLTGDWIDGRTDLLPLKVAAHEYGHHLQTLTGIRAAYERGPSTAERGRRYELQADCLSGVFLGAAWKSLPRAAKDWTALLETVKASGDDAYRTHGTGASRVYWLTRGYTTAEPASCDTWSAPAARVS</sequence>
<dbReference type="Pfam" id="PF04228">
    <property type="entry name" value="Zn_peptidase"/>
    <property type="match status" value="1"/>
</dbReference>